<dbReference type="PANTHER" id="PTHR10344:SF4">
    <property type="entry name" value="UMP-CMP KINASE 2, MITOCHONDRIAL"/>
    <property type="match status" value="1"/>
</dbReference>
<keyword evidence="6 12" id="KW-0547">Nucleotide-binding</keyword>
<dbReference type="GO" id="GO:0005524">
    <property type="term" value="F:ATP binding"/>
    <property type="evidence" value="ECO:0007669"/>
    <property type="project" value="UniProtKB-UniRule"/>
</dbReference>
<evidence type="ECO:0000256" key="4">
    <source>
        <dbReference type="ARBA" id="ARBA00022679"/>
    </source>
</evidence>
<evidence type="ECO:0000256" key="6">
    <source>
        <dbReference type="ARBA" id="ARBA00022741"/>
    </source>
</evidence>
<dbReference type="GO" id="GO:0004798">
    <property type="term" value="F:dTMP kinase activity"/>
    <property type="evidence" value="ECO:0007669"/>
    <property type="project" value="UniProtKB-UniRule"/>
</dbReference>
<accession>A0A1K2HQW4</accession>
<dbReference type="Pfam" id="PF02223">
    <property type="entry name" value="Thymidylate_kin"/>
    <property type="match status" value="1"/>
</dbReference>
<evidence type="ECO:0000256" key="11">
    <source>
        <dbReference type="ARBA" id="ARBA00057735"/>
    </source>
</evidence>
<comment type="catalytic activity">
    <reaction evidence="10 12">
        <text>dTMP + ATP = dTDP + ADP</text>
        <dbReference type="Rhea" id="RHEA:13517"/>
        <dbReference type="ChEBI" id="CHEBI:30616"/>
        <dbReference type="ChEBI" id="CHEBI:58369"/>
        <dbReference type="ChEBI" id="CHEBI:63528"/>
        <dbReference type="ChEBI" id="CHEBI:456216"/>
        <dbReference type="EC" id="2.7.4.9"/>
    </reaction>
</comment>
<dbReference type="GO" id="GO:0005829">
    <property type="term" value="C:cytosol"/>
    <property type="evidence" value="ECO:0007669"/>
    <property type="project" value="TreeGrafter"/>
</dbReference>
<dbReference type="EC" id="2.7.4.9" evidence="2 12"/>
<dbReference type="NCBIfam" id="TIGR00041">
    <property type="entry name" value="DTMP_kinase"/>
    <property type="match status" value="1"/>
</dbReference>
<evidence type="ECO:0000256" key="10">
    <source>
        <dbReference type="ARBA" id="ARBA00048743"/>
    </source>
</evidence>
<comment type="similarity">
    <text evidence="1 12">Belongs to the thymidylate kinase family.</text>
</comment>
<feature type="binding site" evidence="12">
    <location>
        <begin position="11"/>
        <end position="18"/>
    </location>
    <ligand>
        <name>ATP</name>
        <dbReference type="ChEBI" id="CHEBI:30616"/>
    </ligand>
</feature>
<dbReference type="GO" id="GO:0006227">
    <property type="term" value="P:dUDP biosynthetic process"/>
    <property type="evidence" value="ECO:0007669"/>
    <property type="project" value="TreeGrafter"/>
</dbReference>
<keyword evidence="4 12" id="KW-0808">Transferase</keyword>
<dbReference type="GO" id="GO:0006233">
    <property type="term" value="P:dTDP biosynthetic process"/>
    <property type="evidence" value="ECO:0007669"/>
    <property type="project" value="InterPro"/>
</dbReference>
<feature type="domain" description="Thymidylate kinase-like" evidence="13">
    <location>
        <begin position="9"/>
        <end position="198"/>
    </location>
</feature>
<evidence type="ECO:0000313" key="15">
    <source>
        <dbReference type="Proteomes" id="UP000186513"/>
    </source>
</evidence>
<evidence type="ECO:0000256" key="9">
    <source>
        <dbReference type="ARBA" id="ARBA00029962"/>
    </source>
</evidence>
<evidence type="ECO:0000256" key="7">
    <source>
        <dbReference type="ARBA" id="ARBA00022777"/>
    </source>
</evidence>
<name>A0A1K2HQW4_9NEIS</name>
<dbReference type="Gene3D" id="3.40.50.300">
    <property type="entry name" value="P-loop containing nucleotide triphosphate hydrolases"/>
    <property type="match status" value="1"/>
</dbReference>
<dbReference type="CDD" id="cd01672">
    <property type="entry name" value="TMPK"/>
    <property type="match status" value="1"/>
</dbReference>
<keyword evidence="7 12" id="KW-0418">Kinase</keyword>
<protein>
    <recommendedName>
        <fullName evidence="3 12">Thymidylate kinase</fullName>
        <ecNumber evidence="2 12">2.7.4.9</ecNumber>
    </recommendedName>
    <alternativeName>
        <fullName evidence="9 12">dTMP kinase</fullName>
    </alternativeName>
</protein>
<dbReference type="InterPro" id="IPR027417">
    <property type="entry name" value="P-loop_NTPase"/>
</dbReference>
<keyword evidence="15" id="KW-1185">Reference proteome</keyword>
<proteinExistence type="inferred from homology"/>
<reference evidence="14 15" key="1">
    <citation type="submission" date="2016-11" db="EMBL/GenBank/DDBJ databases">
        <authorList>
            <person name="Jaros S."/>
            <person name="Januszkiewicz K."/>
            <person name="Wedrychowicz H."/>
        </authorList>
    </citation>
    <scope>NUCLEOTIDE SEQUENCE [LARGE SCALE GENOMIC DNA]</scope>
    <source>
        <strain evidence="14 15">DSM 18899</strain>
    </source>
</reference>
<dbReference type="PANTHER" id="PTHR10344">
    <property type="entry name" value="THYMIDYLATE KINASE"/>
    <property type="match status" value="1"/>
</dbReference>
<evidence type="ECO:0000256" key="3">
    <source>
        <dbReference type="ARBA" id="ARBA00017144"/>
    </source>
</evidence>
<keyword evidence="8 12" id="KW-0067">ATP-binding</keyword>
<dbReference type="Proteomes" id="UP000186513">
    <property type="component" value="Unassembled WGS sequence"/>
</dbReference>
<dbReference type="InterPro" id="IPR018094">
    <property type="entry name" value="Thymidylate_kinase"/>
</dbReference>
<dbReference type="AlphaFoldDB" id="A0A1K2HQW4"/>
<dbReference type="EMBL" id="FPKR01000014">
    <property type="protein sequence ID" value="SFZ78945.1"/>
    <property type="molecule type" value="Genomic_DNA"/>
</dbReference>
<evidence type="ECO:0000259" key="13">
    <source>
        <dbReference type="Pfam" id="PF02223"/>
    </source>
</evidence>
<dbReference type="FunFam" id="3.40.50.300:FF:000225">
    <property type="entry name" value="Thymidylate kinase"/>
    <property type="match status" value="1"/>
</dbReference>
<dbReference type="RefSeq" id="WP_072429763.1">
    <property type="nucleotide sequence ID" value="NZ_FPKR01000014.1"/>
</dbReference>
<evidence type="ECO:0000256" key="2">
    <source>
        <dbReference type="ARBA" id="ARBA00012980"/>
    </source>
</evidence>
<organism evidence="14 15">
    <name type="scientific">Chitinimonas taiwanensis DSM 18899</name>
    <dbReference type="NCBI Taxonomy" id="1121279"/>
    <lineage>
        <taxon>Bacteria</taxon>
        <taxon>Pseudomonadati</taxon>
        <taxon>Pseudomonadota</taxon>
        <taxon>Betaproteobacteria</taxon>
        <taxon>Neisseriales</taxon>
        <taxon>Chitinibacteraceae</taxon>
        <taxon>Chitinimonas</taxon>
    </lineage>
</organism>
<keyword evidence="5 12" id="KW-0545">Nucleotide biosynthesis</keyword>
<dbReference type="GO" id="GO:0006235">
    <property type="term" value="P:dTTP biosynthetic process"/>
    <property type="evidence" value="ECO:0007669"/>
    <property type="project" value="UniProtKB-UniRule"/>
</dbReference>
<comment type="function">
    <text evidence="11 12">Phosphorylation of dTMP to form dTDP in both de novo and salvage pathways of dTTP synthesis.</text>
</comment>
<dbReference type="HAMAP" id="MF_00165">
    <property type="entry name" value="Thymidylate_kinase"/>
    <property type="match status" value="1"/>
</dbReference>
<dbReference type="InterPro" id="IPR039430">
    <property type="entry name" value="Thymidylate_kin-like_dom"/>
</dbReference>
<evidence type="ECO:0000256" key="1">
    <source>
        <dbReference type="ARBA" id="ARBA00009776"/>
    </source>
</evidence>
<dbReference type="STRING" id="1121279.SAMN02745887_03276"/>
<evidence type="ECO:0000256" key="8">
    <source>
        <dbReference type="ARBA" id="ARBA00022840"/>
    </source>
</evidence>
<evidence type="ECO:0000256" key="5">
    <source>
        <dbReference type="ARBA" id="ARBA00022727"/>
    </source>
</evidence>
<evidence type="ECO:0000313" key="14">
    <source>
        <dbReference type="EMBL" id="SFZ78945.1"/>
    </source>
</evidence>
<dbReference type="SUPFAM" id="SSF52540">
    <property type="entry name" value="P-loop containing nucleoside triphosphate hydrolases"/>
    <property type="match status" value="1"/>
</dbReference>
<gene>
    <name evidence="12" type="primary">tmk</name>
    <name evidence="14" type="ORF">SAMN02745887_03276</name>
</gene>
<evidence type="ECO:0000256" key="12">
    <source>
        <dbReference type="HAMAP-Rule" id="MF_00165"/>
    </source>
</evidence>
<sequence>MQRGRFISLEGLDGAGKSTHLAWLTAHLHAQGIDHLVSREPGGTPLGEKLRALLLSEEMDLETEALLMFAARREHLAGLIEPALARGQWVLCDRFTDATYAYQVGGRGLALDKFTALEQWVQGRPAGLLQPDLTLLFDVPLAVSRARLANGRELDRFEREQDAFFERVRSAYHARAAASQGRLRIIDADRPLAAIQAELAAILAELESA</sequence>